<protein>
    <recommendedName>
        <fullName evidence="4">DUF2946 domain-containing protein</fullName>
    </recommendedName>
</protein>
<feature type="transmembrane region" description="Helical" evidence="1">
    <location>
        <begin position="12"/>
        <end position="32"/>
    </location>
</feature>
<evidence type="ECO:0000313" key="2">
    <source>
        <dbReference type="EMBL" id="NVN41267.1"/>
    </source>
</evidence>
<dbReference type="EMBL" id="JABXXR010000107">
    <property type="protein sequence ID" value="NVN41267.1"/>
    <property type="molecule type" value="Genomic_DNA"/>
</dbReference>
<accession>A0A850P9M1</accession>
<evidence type="ECO:0000313" key="3">
    <source>
        <dbReference type="Proteomes" id="UP000585665"/>
    </source>
</evidence>
<evidence type="ECO:0008006" key="4">
    <source>
        <dbReference type="Google" id="ProtNLM"/>
    </source>
</evidence>
<reference evidence="2 3" key="1">
    <citation type="submission" date="2020-06" db="EMBL/GenBank/DDBJ databases">
        <title>Description of novel acetic acid bacteria.</title>
        <authorList>
            <person name="Sombolestani A."/>
        </authorList>
    </citation>
    <scope>NUCLEOTIDE SEQUENCE [LARGE SCALE GENOMIC DNA]</scope>
    <source>
        <strain evidence="2 3">LMG 27010</strain>
    </source>
</reference>
<dbReference type="AlphaFoldDB" id="A0A850P9M1"/>
<feature type="transmembrane region" description="Helical" evidence="1">
    <location>
        <begin position="98"/>
        <end position="122"/>
    </location>
</feature>
<proteinExistence type="predicted"/>
<evidence type="ECO:0000256" key="1">
    <source>
        <dbReference type="SAM" id="Phobius"/>
    </source>
</evidence>
<keyword evidence="1" id="KW-0472">Membrane</keyword>
<feature type="non-terminal residue" evidence="2">
    <location>
        <position position="140"/>
    </location>
</feature>
<keyword evidence="3" id="KW-1185">Reference proteome</keyword>
<name>A0A850P9M1_9PROT</name>
<sequence>MTLRTARATRPGTGRWLVVLTILIGFLGQIALQTDATPGATPRAALRHLTGIDIAAPAPMDAMPGMSGMRAMAAAMTHPGMPHHDHSHDDGGCPLCPLLHIAAFLTADGVAMPALSMIAYGIRARPGQPRAPPPALRDRP</sequence>
<gene>
    <name evidence="2" type="ORF">HUK82_11935</name>
</gene>
<dbReference type="Proteomes" id="UP000585665">
    <property type="component" value="Unassembled WGS sequence"/>
</dbReference>
<keyword evidence="1" id="KW-1133">Transmembrane helix</keyword>
<organism evidence="2 3">
    <name type="scientific">Ameyamaea chiangmaiensis</name>
    <dbReference type="NCBI Taxonomy" id="442969"/>
    <lineage>
        <taxon>Bacteria</taxon>
        <taxon>Pseudomonadati</taxon>
        <taxon>Pseudomonadota</taxon>
        <taxon>Alphaproteobacteria</taxon>
        <taxon>Acetobacterales</taxon>
        <taxon>Acetobacteraceae</taxon>
        <taxon>Ameyamaea</taxon>
    </lineage>
</organism>
<dbReference type="RefSeq" id="WP_176614176.1">
    <property type="nucleotide sequence ID" value="NZ_JABXXR010000107.1"/>
</dbReference>
<comment type="caution">
    <text evidence="2">The sequence shown here is derived from an EMBL/GenBank/DDBJ whole genome shotgun (WGS) entry which is preliminary data.</text>
</comment>
<keyword evidence="1" id="KW-0812">Transmembrane</keyword>